<sequence>MELNLSLSPSQAKFALWIEQNTPYLLPLFDFKQRILRVNNVEHFLGAASHGQSIMARFVLGVWIGSDGFDFDFTEAAAVLDREQRQVITDWILDPFGPNQQSRK</sequence>
<protein>
    <submittedName>
        <fullName evidence="1">Uncharacterized protein</fullName>
    </submittedName>
</protein>
<evidence type="ECO:0000313" key="1">
    <source>
        <dbReference type="EMBL" id="AUR79978.1"/>
    </source>
</evidence>
<organism evidence="1">
    <name type="scientific">Citrobacter freundii</name>
    <dbReference type="NCBI Taxonomy" id="546"/>
    <lineage>
        <taxon>Bacteria</taxon>
        <taxon>Pseudomonadati</taxon>
        <taxon>Pseudomonadota</taxon>
        <taxon>Gammaproteobacteria</taxon>
        <taxon>Enterobacterales</taxon>
        <taxon>Enterobacteriaceae</taxon>
        <taxon>Citrobacter</taxon>
        <taxon>Citrobacter freundii complex</taxon>
    </lineage>
</organism>
<dbReference type="AlphaFoldDB" id="A0A2I7QF83"/>
<proteinExistence type="predicted"/>
<name>A0A2I7QF83_CITFR</name>
<geneLocation type="plasmid" evidence="1">
    <name>pCf587</name>
</geneLocation>
<gene>
    <name evidence="1" type="ORF">pCf587_0199</name>
</gene>
<dbReference type="EMBL" id="MG053108">
    <property type="protein sequence ID" value="AUR79978.1"/>
    <property type="molecule type" value="Genomic_DNA"/>
</dbReference>
<keyword evidence="1" id="KW-0614">Plasmid</keyword>
<reference evidence="1" key="1">
    <citation type="submission" date="2017-10" db="EMBL/GenBank/DDBJ databases">
        <title>First characterization of an IncA/C plasmid carrying blaPER-2 from Citrobacter freundii.</title>
        <authorList>
            <person name="Ruggiero M."/>
            <person name="Girlich D."/>
            <person name="Naas T."/>
            <person name="Power P."/>
            <person name="Gutkind G.G."/>
        </authorList>
    </citation>
    <scope>NUCLEOTIDE SEQUENCE</scope>
    <source>
        <strain evidence="1">33587</strain>
        <plasmid evidence="1">pCf587</plasmid>
    </source>
</reference>
<dbReference type="RefSeq" id="WP_063454499.1">
    <property type="nucleotide sequence ID" value="NZ_MG053108.1"/>
</dbReference>
<accession>A0A2I7QF83</accession>